<evidence type="ECO:0000256" key="5">
    <source>
        <dbReference type="ARBA" id="ARBA00023001"/>
    </source>
</evidence>
<evidence type="ECO:0000256" key="6">
    <source>
        <dbReference type="ARBA" id="ARBA00023277"/>
    </source>
</evidence>
<evidence type="ECO:0000313" key="14">
    <source>
        <dbReference type="Proteomes" id="UP000192660"/>
    </source>
</evidence>
<dbReference type="RefSeq" id="WP_084661371.1">
    <property type="nucleotide sequence ID" value="NZ_FWWY01000001.1"/>
</dbReference>
<evidence type="ECO:0000256" key="11">
    <source>
        <dbReference type="PROSITE-ProRule" id="PRU10055"/>
    </source>
</evidence>
<dbReference type="InterPro" id="IPR018120">
    <property type="entry name" value="Glyco_hydro_1_AS"/>
</dbReference>
<dbReference type="EC" id="3.2.1.21" evidence="3 12"/>
<dbReference type="GO" id="GO:0005829">
    <property type="term" value="C:cytosol"/>
    <property type="evidence" value="ECO:0007669"/>
    <property type="project" value="TreeGrafter"/>
</dbReference>
<keyword evidence="14" id="KW-1185">Reference proteome</keyword>
<feature type="binding site" evidence="10">
    <location>
        <position position="402"/>
    </location>
    <ligand>
        <name>substrate</name>
    </ligand>
</feature>
<protein>
    <recommendedName>
        <fullName evidence="3 12">Beta-glucosidase</fullName>
        <ecNumber evidence="3 12">3.2.1.21</ecNumber>
    </recommendedName>
</protein>
<evidence type="ECO:0000256" key="7">
    <source>
        <dbReference type="ARBA" id="ARBA00023295"/>
    </source>
</evidence>
<proteinExistence type="inferred from homology"/>
<keyword evidence="4 12" id="KW-0378">Hydrolase</keyword>
<dbReference type="Proteomes" id="UP000192660">
    <property type="component" value="Unassembled WGS sequence"/>
</dbReference>
<dbReference type="PANTHER" id="PTHR10353">
    <property type="entry name" value="GLYCOSYL HYDROLASE"/>
    <property type="match status" value="1"/>
</dbReference>
<organism evidence="13 14">
    <name type="scientific">Sulfobacillus thermosulfidooxidans (strain DSM 9293 / VKM B-1269 / AT-1)</name>
    <dbReference type="NCBI Taxonomy" id="929705"/>
    <lineage>
        <taxon>Bacteria</taxon>
        <taxon>Bacillati</taxon>
        <taxon>Bacillota</taxon>
        <taxon>Clostridia</taxon>
        <taxon>Eubacteriales</taxon>
        <taxon>Clostridiales Family XVII. Incertae Sedis</taxon>
        <taxon>Sulfobacillus</taxon>
    </lineage>
</organism>
<keyword evidence="7 12" id="KW-0326">Glycosidase</keyword>
<feature type="binding site" evidence="10">
    <location>
        <position position="298"/>
    </location>
    <ligand>
        <name>substrate</name>
    </ligand>
</feature>
<feature type="binding site" evidence="10">
    <location>
        <position position="126"/>
    </location>
    <ligand>
        <name>substrate</name>
    </ligand>
</feature>
<dbReference type="PANTHER" id="PTHR10353:SF36">
    <property type="entry name" value="LP05116P"/>
    <property type="match status" value="1"/>
</dbReference>
<dbReference type="EMBL" id="FWWY01000001">
    <property type="protein sequence ID" value="SMC04839.1"/>
    <property type="molecule type" value="Genomic_DNA"/>
</dbReference>
<feature type="binding site" evidence="10">
    <location>
        <position position="170"/>
    </location>
    <ligand>
        <name>substrate</name>
    </ligand>
</feature>
<accession>A0A1W1WF88</accession>
<sequence length="454" mass="51166">MALTNKLRYFPTTFAWGVATAAYQIEGAATIDGRGSSIWDEFSHTPGKVLSGDTGDIACDHYHRYPEDIALMNHIGVTHYRFSVSWPRILPDGDSHHINAKGLAFYDRLVDTLLDNQIIPAITLYHWDLPSELQIQGGWLNSRTSDVFAEYAQIMVAVLGDRVKQWITHNEPWCTAVLGHLTGEHAPGVTSKDAALTAAHHVLLSHGKAMMAMRSTRNDLQIGITLNLSQVYPDQPSVESIRAASLQDVFNNRWYLDPLFLGHYPEELIDIFGKQPQFLSHDMDLIKQPLDFLGVNYYSAQVVAPSGDNESPWPVRHVTPKDRITAMGWPVIPKGLTDLLMRLQRDYGPIPLFITENGAAYPDEIVDGRIHDVDRIEYLSDHIEAIADALAHGVDVRGYFLWSLLDNFEWAFGYSKRFGIVYVDYTTLERTLKDSAQWYGRLIHDALSLPLNPV</sequence>
<dbReference type="InterPro" id="IPR017736">
    <property type="entry name" value="Glyco_hydro_1_beta-glucosidase"/>
</dbReference>
<dbReference type="Pfam" id="PF00232">
    <property type="entry name" value="Glyco_hydro_1"/>
    <property type="match status" value="1"/>
</dbReference>
<dbReference type="InterPro" id="IPR033132">
    <property type="entry name" value="GH_1_N_CS"/>
</dbReference>
<reference evidence="14" key="1">
    <citation type="submission" date="2017-04" db="EMBL/GenBank/DDBJ databases">
        <authorList>
            <person name="Varghese N."/>
            <person name="Submissions S."/>
        </authorList>
    </citation>
    <scope>NUCLEOTIDE SEQUENCE [LARGE SCALE GENOMIC DNA]</scope>
    <source>
        <strain evidence="14">DSM 9293</strain>
    </source>
</reference>
<comment type="catalytic activity">
    <reaction evidence="1 12">
        <text>Hydrolysis of terminal, non-reducing beta-D-glucosyl residues with release of beta-D-glucose.</text>
        <dbReference type="EC" id="3.2.1.21"/>
    </reaction>
</comment>
<keyword evidence="8" id="KW-0624">Polysaccharide degradation</keyword>
<feature type="binding site" evidence="10">
    <location>
        <begin position="409"/>
        <end position="410"/>
    </location>
    <ligand>
        <name>substrate</name>
    </ligand>
</feature>
<dbReference type="Gene3D" id="3.20.20.80">
    <property type="entry name" value="Glycosidases"/>
    <property type="match status" value="1"/>
</dbReference>
<dbReference type="NCBIfam" id="TIGR03356">
    <property type="entry name" value="BGL"/>
    <property type="match status" value="1"/>
</dbReference>
<evidence type="ECO:0000256" key="12">
    <source>
        <dbReference type="RuleBase" id="RU361175"/>
    </source>
</evidence>
<feature type="active site" description="Proton donor" evidence="9">
    <location>
        <position position="171"/>
    </location>
</feature>
<keyword evidence="5" id="KW-0136">Cellulose degradation</keyword>
<gene>
    <name evidence="13" type="ORF">SAMN00768000_1876</name>
</gene>
<keyword evidence="6" id="KW-0119">Carbohydrate metabolism</keyword>
<dbReference type="GO" id="GO:0008422">
    <property type="term" value="F:beta-glucosidase activity"/>
    <property type="evidence" value="ECO:0007669"/>
    <property type="project" value="UniProtKB-EC"/>
</dbReference>
<dbReference type="OrthoDB" id="2339329at2"/>
<evidence type="ECO:0000256" key="1">
    <source>
        <dbReference type="ARBA" id="ARBA00000448"/>
    </source>
</evidence>
<dbReference type="PROSITE" id="PS00572">
    <property type="entry name" value="GLYCOSYL_HYDROL_F1_1"/>
    <property type="match status" value="1"/>
</dbReference>
<evidence type="ECO:0000313" key="13">
    <source>
        <dbReference type="EMBL" id="SMC04839.1"/>
    </source>
</evidence>
<evidence type="ECO:0000256" key="4">
    <source>
        <dbReference type="ARBA" id="ARBA00022801"/>
    </source>
</evidence>
<feature type="binding site" evidence="10">
    <location>
        <position position="24"/>
    </location>
    <ligand>
        <name>substrate</name>
    </ligand>
</feature>
<dbReference type="FunFam" id="3.20.20.80:FF:000004">
    <property type="entry name" value="Beta-glucosidase 6-phospho-beta-glucosidase"/>
    <property type="match status" value="1"/>
</dbReference>
<dbReference type="PRINTS" id="PR00131">
    <property type="entry name" value="GLHYDRLASE1"/>
</dbReference>
<comment type="similarity">
    <text evidence="2 12">Belongs to the glycosyl hydrolase 1 family.</text>
</comment>
<evidence type="ECO:0000256" key="8">
    <source>
        <dbReference type="ARBA" id="ARBA00023326"/>
    </source>
</evidence>
<dbReference type="GO" id="GO:0030245">
    <property type="term" value="P:cellulose catabolic process"/>
    <property type="evidence" value="ECO:0007669"/>
    <property type="project" value="UniProtKB-KW"/>
</dbReference>
<dbReference type="InterPro" id="IPR017853">
    <property type="entry name" value="GH"/>
</dbReference>
<dbReference type="SUPFAM" id="SSF51445">
    <property type="entry name" value="(Trans)glycosidases"/>
    <property type="match status" value="1"/>
</dbReference>
<feature type="active site" description="Nucleophile" evidence="9 11">
    <location>
        <position position="356"/>
    </location>
</feature>
<evidence type="ECO:0000256" key="3">
    <source>
        <dbReference type="ARBA" id="ARBA00012744"/>
    </source>
</evidence>
<evidence type="ECO:0000256" key="2">
    <source>
        <dbReference type="ARBA" id="ARBA00010838"/>
    </source>
</evidence>
<evidence type="ECO:0000256" key="9">
    <source>
        <dbReference type="PIRSR" id="PIRSR617736-1"/>
    </source>
</evidence>
<dbReference type="AlphaFoldDB" id="A0A1W1WF88"/>
<name>A0A1W1WF88_SULTA</name>
<evidence type="ECO:0000256" key="10">
    <source>
        <dbReference type="PIRSR" id="PIRSR617736-2"/>
    </source>
</evidence>
<dbReference type="InterPro" id="IPR001360">
    <property type="entry name" value="Glyco_hydro_1"/>
</dbReference>
<dbReference type="PROSITE" id="PS00653">
    <property type="entry name" value="GLYCOSYL_HYDROL_F1_2"/>
    <property type="match status" value="1"/>
</dbReference>